<evidence type="ECO:0000256" key="10">
    <source>
        <dbReference type="SAM" id="Phobius"/>
    </source>
</evidence>
<dbReference type="Proteomes" id="UP000673691">
    <property type="component" value="Unassembled WGS sequence"/>
</dbReference>
<dbReference type="EMBL" id="JAEFCI010002449">
    <property type="protein sequence ID" value="KAG5462225.1"/>
    <property type="molecule type" value="Genomic_DNA"/>
</dbReference>
<feature type="compositionally biased region" description="Low complexity" evidence="9">
    <location>
        <begin position="46"/>
        <end position="55"/>
    </location>
</feature>
<feature type="compositionally biased region" description="Gly residues" evidence="9">
    <location>
        <begin position="146"/>
        <end position="157"/>
    </location>
</feature>
<evidence type="ECO:0000256" key="1">
    <source>
        <dbReference type="ARBA" id="ARBA00001947"/>
    </source>
</evidence>
<feature type="region of interest" description="Disordered" evidence="9">
    <location>
        <begin position="35"/>
        <end position="214"/>
    </location>
</feature>
<dbReference type="OrthoDB" id="5598991at2759"/>
<keyword evidence="10" id="KW-1133">Transmembrane helix</keyword>
<dbReference type="GO" id="GO:0004176">
    <property type="term" value="F:ATP-dependent peptidase activity"/>
    <property type="evidence" value="ECO:0007669"/>
    <property type="project" value="InterPro"/>
</dbReference>
<evidence type="ECO:0000256" key="3">
    <source>
        <dbReference type="ARBA" id="ARBA00022723"/>
    </source>
</evidence>
<dbReference type="Pfam" id="PF06480">
    <property type="entry name" value="FtsH_ext"/>
    <property type="match status" value="1"/>
</dbReference>
<evidence type="ECO:0000313" key="12">
    <source>
        <dbReference type="EMBL" id="KAG5462225.1"/>
    </source>
</evidence>
<protein>
    <recommendedName>
        <fullName evidence="11">Peptidase M41 FtsH extracellular domain-containing protein</fullName>
    </recommendedName>
</protein>
<dbReference type="AlphaFoldDB" id="A0A8H7ZZM5"/>
<evidence type="ECO:0000256" key="7">
    <source>
        <dbReference type="ARBA" id="ARBA00022840"/>
    </source>
</evidence>
<dbReference type="Gene3D" id="3.40.1690.20">
    <property type="match status" value="1"/>
</dbReference>
<feature type="compositionally biased region" description="Basic and acidic residues" evidence="9">
    <location>
        <begin position="158"/>
        <end position="175"/>
    </location>
</feature>
<keyword evidence="10" id="KW-0472">Membrane</keyword>
<keyword evidence="2" id="KW-0645">Protease</keyword>
<feature type="non-terminal residue" evidence="12">
    <location>
        <position position="1"/>
    </location>
</feature>
<keyword evidence="13" id="KW-1185">Reference proteome</keyword>
<feature type="domain" description="Peptidase M41 FtsH extracellular" evidence="11">
    <location>
        <begin position="223"/>
        <end position="317"/>
    </location>
</feature>
<comment type="caution">
    <text evidence="12">The sequence shown here is derived from an EMBL/GenBank/DDBJ whole genome shotgun (WGS) entry which is preliminary data.</text>
</comment>
<name>A0A8H7ZZM5_9FUNG</name>
<evidence type="ECO:0000256" key="6">
    <source>
        <dbReference type="ARBA" id="ARBA00022833"/>
    </source>
</evidence>
<keyword evidence="3" id="KW-0479">Metal-binding</keyword>
<keyword evidence="6" id="KW-0862">Zinc</keyword>
<evidence type="ECO:0000256" key="2">
    <source>
        <dbReference type="ARBA" id="ARBA00022670"/>
    </source>
</evidence>
<dbReference type="PANTHER" id="PTHR43655">
    <property type="entry name" value="ATP-DEPENDENT PROTEASE"/>
    <property type="match status" value="1"/>
</dbReference>
<organism evidence="12 13">
    <name type="scientific">Olpidium bornovanus</name>
    <dbReference type="NCBI Taxonomy" id="278681"/>
    <lineage>
        <taxon>Eukaryota</taxon>
        <taxon>Fungi</taxon>
        <taxon>Fungi incertae sedis</taxon>
        <taxon>Olpidiomycota</taxon>
        <taxon>Olpidiomycotina</taxon>
        <taxon>Olpidiomycetes</taxon>
        <taxon>Olpidiales</taxon>
        <taxon>Olpidiaceae</taxon>
        <taxon>Olpidium</taxon>
    </lineage>
</organism>
<dbReference type="GO" id="GO:0034982">
    <property type="term" value="P:mitochondrial protein processing"/>
    <property type="evidence" value="ECO:0007669"/>
    <property type="project" value="TreeGrafter"/>
</dbReference>
<evidence type="ECO:0000259" key="11">
    <source>
        <dbReference type="Pfam" id="PF06480"/>
    </source>
</evidence>
<evidence type="ECO:0000256" key="4">
    <source>
        <dbReference type="ARBA" id="ARBA00022741"/>
    </source>
</evidence>
<keyword evidence="10" id="KW-0812">Transmembrane</keyword>
<keyword evidence="7" id="KW-0067">ATP-binding</keyword>
<dbReference type="PANTHER" id="PTHR43655:SF2">
    <property type="entry name" value="AFG3 LIKE MATRIX AAA PEPTIDASE SUBUNIT 2, ISOFORM A"/>
    <property type="match status" value="1"/>
</dbReference>
<feature type="compositionally biased region" description="Low complexity" evidence="9">
    <location>
        <begin position="130"/>
        <end position="145"/>
    </location>
</feature>
<keyword evidence="8" id="KW-0482">Metalloprotease</keyword>
<dbReference type="GO" id="GO:0005745">
    <property type="term" value="C:m-AAA complex"/>
    <property type="evidence" value="ECO:0007669"/>
    <property type="project" value="TreeGrafter"/>
</dbReference>
<evidence type="ECO:0000256" key="9">
    <source>
        <dbReference type="SAM" id="MobiDB-lite"/>
    </source>
</evidence>
<evidence type="ECO:0000256" key="5">
    <source>
        <dbReference type="ARBA" id="ARBA00022801"/>
    </source>
</evidence>
<feature type="transmembrane region" description="Helical" evidence="10">
    <location>
        <begin position="329"/>
        <end position="347"/>
    </location>
</feature>
<feature type="non-terminal residue" evidence="12">
    <location>
        <position position="377"/>
    </location>
</feature>
<proteinExistence type="predicted"/>
<feature type="compositionally biased region" description="Low complexity" evidence="9">
    <location>
        <begin position="63"/>
        <end position="90"/>
    </location>
</feature>
<dbReference type="GO" id="GO:0008270">
    <property type="term" value="F:zinc ion binding"/>
    <property type="evidence" value="ECO:0007669"/>
    <property type="project" value="InterPro"/>
</dbReference>
<accession>A0A8H7ZZM5</accession>
<evidence type="ECO:0000313" key="13">
    <source>
        <dbReference type="Proteomes" id="UP000673691"/>
    </source>
</evidence>
<dbReference type="GO" id="GO:0005524">
    <property type="term" value="F:ATP binding"/>
    <property type="evidence" value="ECO:0007669"/>
    <property type="project" value="UniProtKB-KW"/>
</dbReference>
<gene>
    <name evidence="12" type="ORF">BJ554DRAFT_5474</name>
</gene>
<comment type="cofactor">
    <cofactor evidence="1">
        <name>Zn(2+)</name>
        <dbReference type="ChEBI" id="CHEBI:29105"/>
    </cofactor>
</comment>
<evidence type="ECO:0000256" key="8">
    <source>
        <dbReference type="ARBA" id="ARBA00023049"/>
    </source>
</evidence>
<sequence length="377" mass="38725">GRPPAPAAAPGGGAAAAARFPDIITAAGALGAPLPAPGPLRRRLAAETTAAAASRAGRRRAGPRVLPGGRVRRPACGGSAFAPLVAAAAGAPPPPGLRGRGRHRAEEDGEEEEGGAEAPATAGRGDRGAARPAAEDASAGRYRGFGNFGRGAGGGDAGGRRAPERPAEEGGRPAEEPAETARGGAAGSPGGFADRPAPHLRKPGAGGDPQKKGEAKSKALQVAVAVGAAAAAYSLLFGEEPVQEITWQEFRANYLEKGLVERLDVYNRTRVRVTLRDVPGYHRPRTRIGFNIGSVEAFERNLEQAQNALGVPSGERVPVAYQSQIPKQYLLLQFAPTLIIIGLLVYLGRKGMAASSSGLFGVGKSKAKMFNKNTEVQ</sequence>
<keyword evidence="4" id="KW-0547">Nucleotide-binding</keyword>
<dbReference type="GO" id="GO:0004222">
    <property type="term" value="F:metalloendopeptidase activity"/>
    <property type="evidence" value="ECO:0007669"/>
    <property type="project" value="InterPro"/>
</dbReference>
<reference evidence="12 13" key="1">
    <citation type="journal article" name="Sci. Rep.">
        <title>Genome-scale phylogenetic analyses confirm Olpidium as the closest living zoosporic fungus to the non-flagellated, terrestrial fungi.</title>
        <authorList>
            <person name="Chang Y."/>
            <person name="Rochon D."/>
            <person name="Sekimoto S."/>
            <person name="Wang Y."/>
            <person name="Chovatia M."/>
            <person name="Sandor L."/>
            <person name="Salamov A."/>
            <person name="Grigoriev I.V."/>
            <person name="Stajich J.E."/>
            <person name="Spatafora J.W."/>
        </authorList>
    </citation>
    <scope>NUCLEOTIDE SEQUENCE [LARGE SCALE GENOMIC DNA]</scope>
    <source>
        <strain evidence="12">S191</strain>
    </source>
</reference>
<dbReference type="InterPro" id="IPR011546">
    <property type="entry name" value="Pept_M41_FtsH_extracell"/>
</dbReference>
<dbReference type="InterPro" id="IPR050928">
    <property type="entry name" value="ATP-dep_Zn_Metalloprotease"/>
</dbReference>
<keyword evidence="5" id="KW-0378">Hydrolase</keyword>